<dbReference type="STRING" id="930990.A0A067M376"/>
<dbReference type="InterPro" id="IPR054694">
    <property type="entry name" value="Parkin-like_IBR"/>
</dbReference>
<dbReference type="Proteomes" id="UP000027195">
    <property type="component" value="Unassembled WGS sequence"/>
</dbReference>
<evidence type="ECO:0000313" key="14">
    <source>
        <dbReference type="EMBL" id="KDQ06302.1"/>
    </source>
</evidence>
<proteinExistence type="predicted"/>
<evidence type="ECO:0000313" key="15">
    <source>
        <dbReference type="Proteomes" id="UP000027195"/>
    </source>
</evidence>
<evidence type="ECO:0000256" key="4">
    <source>
        <dbReference type="ARBA" id="ARBA00022679"/>
    </source>
</evidence>
<keyword evidence="9" id="KW-0862">Zinc</keyword>
<dbReference type="InterPro" id="IPR013083">
    <property type="entry name" value="Znf_RING/FYVE/PHD"/>
</dbReference>
<gene>
    <name evidence="14" type="ORF">BOTBODRAFT_121700</name>
</gene>
<dbReference type="Gene3D" id="1.20.120.1750">
    <property type="match status" value="1"/>
</dbReference>
<sequence>MDNSVTLSSILPPGSAFEFGGDKGKGKERAHHPSHGASSSPDHNIPQPTRGKVGPILKEFRAYLDAQFTEPARHHGSLGPHHDSGAKTDAEKSFDLAVALQGEYESENARIIAQQEILLQSYQGKFECGICLETCPDDSATSIDQCQHKCCRDCIRGYLVSKIEEHRFPVVCPICSANENQRDPGIIGEEIAVQIGLTQEQYQLWNELGVAVFSTVINCPKCEKSLVVDRDDYQANEIISCPLPGCRGHWCKKCSQITNPQQRHTCDGSAELDRLIDQQKWKRCPGCNTPTEKASGCNHMTCTSAGCNTHFCYLCGNLIVRSVLRDDIQRGVSAHYSTNCALFAH</sequence>
<dbReference type="SMART" id="SM00184">
    <property type="entry name" value="RING"/>
    <property type="match status" value="1"/>
</dbReference>
<evidence type="ECO:0000256" key="1">
    <source>
        <dbReference type="ARBA" id="ARBA00001798"/>
    </source>
</evidence>
<evidence type="ECO:0000256" key="3">
    <source>
        <dbReference type="ARBA" id="ARBA00012251"/>
    </source>
</evidence>
<organism evidence="14 15">
    <name type="scientific">Botryobasidium botryosum (strain FD-172 SS1)</name>
    <dbReference type="NCBI Taxonomy" id="930990"/>
    <lineage>
        <taxon>Eukaryota</taxon>
        <taxon>Fungi</taxon>
        <taxon>Dikarya</taxon>
        <taxon>Basidiomycota</taxon>
        <taxon>Agaricomycotina</taxon>
        <taxon>Agaricomycetes</taxon>
        <taxon>Cantharellales</taxon>
        <taxon>Botryobasidiaceae</taxon>
        <taxon>Botryobasidium</taxon>
    </lineage>
</organism>
<evidence type="ECO:0000256" key="10">
    <source>
        <dbReference type="PROSITE-ProRule" id="PRU00175"/>
    </source>
</evidence>
<evidence type="ECO:0000256" key="11">
    <source>
        <dbReference type="SAM" id="MobiDB-lite"/>
    </source>
</evidence>
<evidence type="ECO:0000256" key="8">
    <source>
        <dbReference type="ARBA" id="ARBA00022786"/>
    </source>
</evidence>
<dbReference type="GO" id="GO:0061630">
    <property type="term" value="F:ubiquitin protein ligase activity"/>
    <property type="evidence" value="ECO:0007669"/>
    <property type="project" value="UniProtKB-EC"/>
</dbReference>
<accession>A0A067M376</accession>
<dbReference type="Pfam" id="PF22605">
    <property type="entry name" value="IBR_2"/>
    <property type="match status" value="1"/>
</dbReference>
<keyword evidence="8" id="KW-0833">Ubl conjugation pathway</keyword>
<dbReference type="CDD" id="cd22584">
    <property type="entry name" value="Rcat_RBR_unk"/>
    <property type="match status" value="1"/>
</dbReference>
<name>A0A067M376_BOTB1</name>
<dbReference type="GO" id="GO:0008270">
    <property type="term" value="F:zinc ion binding"/>
    <property type="evidence" value="ECO:0007669"/>
    <property type="project" value="UniProtKB-KW"/>
</dbReference>
<dbReference type="OrthoDB" id="1431934at2759"/>
<keyword evidence="15" id="KW-1185">Reference proteome</keyword>
<evidence type="ECO:0000256" key="2">
    <source>
        <dbReference type="ARBA" id="ARBA00004906"/>
    </source>
</evidence>
<reference evidence="15" key="1">
    <citation type="journal article" date="2014" name="Proc. Natl. Acad. Sci. U.S.A.">
        <title>Extensive sampling of basidiomycete genomes demonstrates inadequacy of the white-rot/brown-rot paradigm for wood decay fungi.</title>
        <authorList>
            <person name="Riley R."/>
            <person name="Salamov A.A."/>
            <person name="Brown D.W."/>
            <person name="Nagy L.G."/>
            <person name="Floudas D."/>
            <person name="Held B.W."/>
            <person name="Levasseur A."/>
            <person name="Lombard V."/>
            <person name="Morin E."/>
            <person name="Otillar R."/>
            <person name="Lindquist E.A."/>
            <person name="Sun H."/>
            <person name="LaButti K.M."/>
            <person name="Schmutz J."/>
            <person name="Jabbour D."/>
            <person name="Luo H."/>
            <person name="Baker S.E."/>
            <person name="Pisabarro A.G."/>
            <person name="Walton J.D."/>
            <person name="Blanchette R.A."/>
            <person name="Henrissat B."/>
            <person name="Martin F."/>
            <person name="Cullen D."/>
            <person name="Hibbett D.S."/>
            <person name="Grigoriev I.V."/>
        </authorList>
    </citation>
    <scope>NUCLEOTIDE SEQUENCE [LARGE SCALE GENOMIC DNA]</scope>
    <source>
        <strain evidence="15">FD-172 SS1</strain>
    </source>
</reference>
<dbReference type="InterPro" id="IPR044066">
    <property type="entry name" value="TRIAD_supradom"/>
</dbReference>
<dbReference type="PANTHER" id="PTHR11685">
    <property type="entry name" value="RBR FAMILY RING FINGER AND IBR DOMAIN-CONTAINING"/>
    <property type="match status" value="1"/>
</dbReference>
<dbReference type="EMBL" id="KL198143">
    <property type="protein sequence ID" value="KDQ06302.1"/>
    <property type="molecule type" value="Genomic_DNA"/>
</dbReference>
<comment type="catalytic activity">
    <reaction evidence="1">
        <text>[E2 ubiquitin-conjugating enzyme]-S-ubiquitinyl-L-cysteine + [acceptor protein]-L-lysine = [E2 ubiquitin-conjugating enzyme]-L-cysteine + [acceptor protein]-N(6)-ubiquitinyl-L-lysine.</text>
        <dbReference type="EC" id="2.3.2.31"/>
    </reaction>
</comment>
<dbReference type="EC" id="2.3.2.31" evidence="3"/>
<protein>
    <recommendedName>
        <fullName evidence="3">RBR-type E3 ubiquitin transferase</fullName>
        <ecNumber evidence="3">2.3.2.31</ecNumber>
    </recommendedName>
</protein>
<comment type="pathway">
    <text evidence="2">Protein modification; protein ubiquitination.</text>
</comment>
<evidence type="ECO:0000259" key="13">
    <source>
        <dbReference type="PROSITE" id="PS51873"/>
    </source>
</evidence>
<feature type="domain" description="RING-type" evidence="13">
    <location>
        <begin position="124"/>
        <end position="345"/>
    </location>
</feature>
<dbReference type="HOGENOM" id="CLU_022048_2_0_1"/>
<dbReference type="PROSITE" id="PS50089">
    <property type="entry name" value="ZF_RING_2"/>
    <property type="match status" value="1"/>
</dbReference>
<keyword evidence="7 10" id="KW-0863">Zinc-finger</keyword>
<evidence type="ECO:0000256" key="6">
    <source>
        <dbReference type="ARBA" id="ARBA00022737"/>
    </source>
</evidence>
<evidence type="ECO:0000256" key="9">
    <source>
        <dbReference type="ARBA" id="ARBA00022833"/>
    </source>
</evidence>
<dbReference type="PROSITE" id="PS51873">
    <property type="entry name" value="TRIAD"/>
    <property type="match status" value="1"/>
</dbReference>
<feature type="region of interest" description="Disordered" evidence="11">
    <location>
        <begin position="1"/>
        <end position="52"/>
    </location>
</feature>
<evidence type="ECO:0000256" key="7">
    <source>
        <dbReference type="ARBA" id="ARBA00022771"/>
    </source>
</evidence>
<feature type="domain" description="RING-type" evidence="12">
    <location>
        <begin position="128"/>
        <end position="176"/>
    </location>
</feature>
<keyword evidence="6" id="KW-0677">Repeat</keyword>
<dbReference type="Gene3D" id="3.30.40.10">
    <property type="entry name" value="Zinc/RING finger domain, C3HC4 (zinc finger)"/>
    <property type="match status" value="1"/>
</dbReference>
<dbReference type="InParanoid" id="A0A067M376"/>
<evidence type="ECO:0000259" key="12">
    <source>
        <dbReference type="PROSITE" id="PS50089"/>
    </source>
</evidence>
<dbReference type="InterPro" id="IPR031127">
    <property type="entry name" value="E3_UB_ligase_RBR"/>
</dbReference>
<dbReference type="AlphaFoldDB" id="A0A067M376"/>
<dbReference type="InterPro" id="IPR001841">
    <property type="entry name" value="Znf_RING"/>
</dbReference>
<keyword evidence="4" id="KW-0808">Transferase</keyword>
<dbReference type="GO" id="GO:0016567">
    <property type="term" value="P:protein ubiquitination"/>
    <property type="evidence" value="ECO:0007669"/>
    <property type="project" value="InterPro"/>
</dbReference>
<dbReference type="SUPFAM" id="SSF57850">
    <property type="entry name" value="RING/U-box"/>
    <property type="match status" value="2"/>
</dbReference>
<keyword evidence="5" id="KW-0479">Metal-binding</keyword>
<evidence type="ECO:0000256" key="5">
    <source>
        <dbReference type="ARBA" id="ARBA00022723"/>
    </source>
</evidence>